<feature type="compositionally biased region" description="Pro residues" evidence="1">
    <location>
        <begin position="108"/>
        <end position="121"/>
    </location>
</feature>
<dbReference type="AlphaFoldDB" id="A0A2Z3GRD6"/>
<keyword evidence="2" id="KW-1133">Transmembrane helix</keyword>
<feature type="transmembrane region" description="Helical" evidence="2">
    <location>
        <begin position="6"/>
        <end position="26"/>
    </location>
</feature>
<reference evidence="3 4" key="1">
    <citation type="submission" date="2018-01" db="EMBL/GenBank/DDBJ databases">
        <title>G. obscuriglobus.</title>
        <authorList>
            <person name="Franke J."/>
            <person name="Blomberg W."/>
            <person name="Selmecki A."/>
        </authorList>
    </citation>
    <scope>NUCLEOTIDE SEQUENCE [LARGE SCALE GENOMIC DNA]</scope>
    <source>
        <strain evidence="3 4">DSM 5831</strain>
    </source>
</reference>
<accession>A0A2Z3GRD6</accession>
<protein>
    <submittedName>
        <fullName evidence="3">Uncharacterized protein</fullName>
    </submittedName>
</protein>
<feature type="region of interest" description="Disordered" evidence="1">
    <location>
        <begin position="42"/>
        <end position="89"/>
    </location>
</feature>
<feature type="region of interest" description="Disordered" evidence="1">
    <location>
        <begin position="102"/>
        <end position="122"/>
    </location>
</feature>
<keyword evidence="2" id="KW-0472">Membrane</keyword>
<gene>
    <name evidence="3" type="ORF">C1280_07725</name>
</gene>
<evidence type="ECO:0000256" key="1">
    <source>
        <dbReference type="SAM" id="MobiDB-lite"/>
    </source>
</evidence>
<dbReference type="KEGG" id="gog:C1280_07725"/>
<dbReference type="EMBL" id="CP025958">
    <property type="protein sequence ID" value="AWM36919.1"/>
    <property type="molecule type" value="Genomic_DNA"/>
</dbReference>
<dbReference type="RefSeq" id="WP_010040307.1">
    <property type="nucleotide sequence ID" value="NZ_CP025958.1"/>
</dbReference>
<keyword evidence="2" id="KW-0812">Transmembrane</keyword>
<evidence type="ECO:0000256" key="2">
    <source>
        <dbReference type="SAM" id="Phobius"/>
    </source>
</evidence>
<name>A0A2Z3GRD6_9BACT</name>
<feature type="compositionally biased region" description="Basic and acidic residues" evidence="1">
    <location>
        <begin position="42"/>
        <end position="64"/>
    </location>
</feature>
<organism evidence="3 4">
    <name type="scientific">Gemmata obscuriglobus</name>
    <dbReference type="NCBI Taxonomy" id="114"/>
    <lineage>
        <taxon>Bacteria</taxon>
        <taxon>Pseudomonadati</taxon>
        <taxon>Planctomycetota</taxon>
        <taxon>Planctomycetia</taxon>
        <taxon>Gemmatales</taxon>
        <taxon>Gemmataceae</taxon>
        <taxon>Gemmata</taxon>
    </lineage>
</organism>
<evidence type="ECO:0000313" key="4">
    <source>
        <dbReference type="Proteomes" id="UP000245802"/>
    </source>
</evidence>
<dbReference type="Proteomes" id="UP000245802">
    <property type="component" value="Chromosome"/>
</dbReference>
<proteinExistence type="predicted"/>
<dbReference type="OrthoDB" id="9995211at2"/>
<sequence>MGNGFWLIITLVIISTVVGAVAKFLNNLQETANQRRLERERYERAERDRRRRSERDDERAERPTARPVRATPTTETSSSTSVKPAASDMDRFLAEIDRLRRKAAMSPDPAPAAPGSSPPVTPVVQPIRPAAEKPRTRVIAELADPMPAGGGFSASPQAPTRAAPVAAQIEELPVAQVLKTSSATGAPATKVTRFANRPRPLAKTNFGKNLTVLLGSGQGVAMAVVLQEILGPPKAKKNAAARPQG</sequence>
<evidence type="ECO:0000313" key="3">
    <source>
        <dbReference type="EMBL" id="AWM36919.1"/>
    </source>
</evidence>
<feature type="compositionally biased region" description="Low complexity" evidence="1">
    <location>
        <begin position="65"/>
        <end position="81"/>
    </location>
</feature>
<keyword evidence="4" id="KW-1185">Reference proteome</keyword>